<feature type="compositionally biased region" description="Basic and acidic residues" evidence="2">
    <location>
        <begin position="216"/>
        <end position="227"/>
    </location>
</feature>
<dbReference type="InterPro" id="IPR057326">
    <property type="entry name" value="KR_dom"/>
</dbReference>
<dbReference type="InterPro" id="IPR036291">
    <property type="entry name" value="NAD(P)-bd_dom_sf"/>
</dbReference>
<comment type="similarity">
    <text evidence="1">Belongs to the short-chain dehydrogenases/reductases (SDR) family.</text>
</comment>
<dbReference type="EMBL" id="JAAXLS010000008">
    <property type="protein sequence ID" value="NKQ54283.1"/>
    <property type="molecule type" value="Genomic_DNA"/>
</dbReference>
<proteinExistence type="inferred from homology"/>
<dbReference type="RefSeq" id="WP_168515986.1">
    <property type="nucleotide sequence ID" value="NZ_JAAXLS010000008.1"/>
</dbReference>
<dbReference type="PROSITE" id="PS00061">
    <property type="entry name" value="ADH_SHORT"/>
    <property type="match status" value="1"/>
</dbReference>
<sequence length="283" mass="29625">MSDPFRLDGENAIVTGGSRGIGLAIARSLAGAGANVLICGRDEVQGEVATRELAEAGHKAEFVRADVTAEDDVTGLVERCVDLFGGLSVLVNNAGPTDLLHTREVDGPLGQISPANWRRLQDSALTSVYLTTRAALEKMTPARRGAVVNISSIAARLAMPGFAGYTAGKAGVEALTRAVAAEYGHLGIRCNAIRVGTIAVDHERGRERPAAAPPKIGKDHRPDDWRRASPPAAGDPDDVAHAVRYLVAPASAYVTGAILPVDGGLGCRSLMPWQTPRPATDTE</sequence>
<evidence type="ECO:0000259" key="3">
    <source>
        <dbReference type="SMART" id="SM00822"/>
    </source>
</evidence>
<name>A0ABX1J3F1_9PSEU</name>
<feature type="domain" description="Ketoreductase" evidence="3">
    <location>
        <begin position="10"/>
        <end position="228"/>
    </location>
</feature>
<dbReference type="PANTHER" id="PTHR42879">
    <property type="entry name" value="3-OXOACYL-(ACYL-CARRIER-PROTEIN) REDUCTASE"/>
    <property type="match status" value="1"/>
</dbReference>
<keyword evidence="5" id="KW-1185">Reference proteome</keyword>
<dbReference type="SUPFAM" id="SSF51735">
    <property type="entry name" value="NAD(P)-binding Rossmann-fold domains"/>
    <property type="match status" value="1"/>
</dbReference>
<dbReference type="Pfam" id="PF13561">
    <property type="entry name" value="adh_short_C2"/>
    <property type="match status" value="1"/>
</dbReference>
<accession>A0ABX1J3F1</accession>
<dbReference type="PRINTS" id="PR00081">
    <property type="entry name" value="GDHRDH"/>
</dbReference>
<dbReference type="CDD" id="cd05233">
    <property type="entry name" value="SDR_c"/>
    <property type="match status" value="1"/>
</dbReference>
<dbReference type="SMART" id="SM00822">
    <property type="entry name" value="PKS_KR"/>
    <property type="match status" value="1"/>
</dbReference>
<comment type="caution">
    <text evidence="4">The sequence shown here is derived from an EMBL/GenBank/DDBJ whole genome shotgun (WGS) entry which is preliminary data.</text>
</comment>
<organism evidence="4 5">
    <name type="scientific">Amycolatopsis acididurans</name>
    <dbReference type="NCBI Taxonomy" id="2724524"/>
    <lineage>
        <taxon>Bacteria</taxon>
        <taxon>Bacillati</taxon>
        <taxon>Actinomycetota</taxon>
        <taxon>Actinomycetes</taxon>
        <taxon>Pseudonocardiales</taxon>
        <taxon>Pseudonocardiaceae</taxon>
        <taxon>Amycolatopsis</taxon>
    </lineage>
</organism>
<reference evidence="4 5" key="1">
    <citation type="submission" date="2020-04" db="EMBL/GenBank/DDBJ databases">
        <title>Novel species.</title>
        <authorList>
            <person name="Teo W.F.A."/>
            <person name="Lipun K."/>
            <person name="Srisuk N."/>
            <person name="Duangmal K."/>
        </authorList>
    </citation>
    <scope>NUCLEOTIDE SEQUENCE [LARGE SCALE GENOMIC DNA]</scope>
    <source>
        <strain evidence="4 5">K13G38</strain>
    </source>
</reference>
<protein>
    <submittedName>
        <fullName evidence="4">SDR family oxidoreductase</fullName>
    </submittedName>
</protein>
<gene>
    <name evidence="4" type="ORF">HFP15_15455</name>
</gene>
<dbReference type="InterPro" id="IPR050259">
    <property type="entry name" value="SDR"/>
</dbReference>
<evidence type="ECO:0000256" key="2">
    <source>
        <dbReference type="SAM" id="MobiDB-lite"/>
    </source>
</evidence>
<dbReference type="PRINTS" id="PR00080">
    <property type="entry name" value="SDRFAMILY"/>
</dbReference>
<dbReference type="Gene3D" id="3.40.50.720">
    <property type="entry name" value="NAD(P)-binding Rossmann-like Domain"/>
    <property type="match status" value="1"/>
</dbReference>
<dbReference type="InterPro" id="IPR002347">
    <property type="entry name" value="SDR_fam"/>
</dbReference>
<feature type="region of interest" description="Disordered" evidence="2">
    <location>
        <begin position="203"/>
        <end position="236"/>
    </location>
</feature>
<dbReference type="Proteomes" id="UP000715441">
    <property type="component" value="Unassembled WGS sequence"/>
</dbReference>
<dbReference type="PANTHER" id="PTHR42879:SF2">
    <property type="entry name" value="3-OXOACYL-[ACYL-CARRIER-PROTEIN] REDUCTASE FABG"/>
    <property type="match status" value="1"/>
</dbReference>
<evidence type="ECO:0000313" key="4">
    <source>
        <dbReference type="EMBL" id="NKQ54283.1"/>
    </source>
</evidence>
<dbReference type="InterPro" id="IPR020904">
    <property type="entry name" value="Sc_DH/Rdtase_CS"/>
</dbReference>
<evidence type="ECO:0000313" key="5">
    <source>
        <dbReference type="Proteomes" id="UP000715441"/>
    </source>
</evidence>
<evidence type="ECO:0000256" key="1">
    <source>
        <dbReference type="ARBA" id="ARBA00006484"/>
    </source>
</evidence>